<name>N8Y548_9GAMM</name>
<dbReference type="Proteomes" id="UP000018438">
    <property type="component" value="Unassembled WGS sequence"/>
</dbReference>
<dbReference type="InterPro" id="IPR053139">
    <property type="entry name" value="Surface_bspA-like"/>
</dbReference>
<dbReference type="SUPFAM" id="SSF52058">
    <property type="entry name" value="L domain-like"/>
    <property type="match status" value="1"/>
</dbReference>
<reference evidence="1 2" key="1">
    <citation type="submission" date="2013-02" db="EMBL/GenBank/DDBJ databases">
        <title>The Genome Sequence of Acinetobacter schindleri NIPH 900.</title>
        <authorList>
            <consortium name="The Broad Institute Genome Sequencing Platform"/>
            <consortium name="The Broad Institute Genome Sequencing Center for Infectious Disease"/>
            <person name="Cerqueira G."/>
            <person name="Feldgarden M."/>
            <person name="Courvalin P."/>
            <person name="Perichon B."/>
            <person name="Grillot-Courvalin C."/>
            <person name="Clermont D."/>
            <person name="Rocha E."/>
            <person name="Yoon E.-J."/>
            <person name="Nemec A."/>
            <person name="Walker B."/>
            <person name="Young S.K."/>
            <person name="Zeng Q."/>
            <person name="Gargeya S."/>
            <person name="Fitzgerald M."/>
            <person name="Haas B."/>
            <person name="Abouelleil A."/>
            <person name="Alvarado L."/>
            <person name="Arachchi H.M."/>
            <person name="Berlin A.M."/>
            <person name="Chapman S.B."/>
            <person name="Dewar J."/>
            <person name="Goldberg J."/>
            <person name="Griggs A."/>
            <person name="Gujja S."/>
            <person name="Hansen M."/>
            <person name="Howarth C."/>
            <person name="Imamovic A."/>
            <person name="Larimer J."/>
            <person name="McCowan C."/>
            <person name="Murphy C."/>
            <person name="Neiman D."/>
            <person name="Pearson M."/>
            <person name="Priest M."/>
            <person name="Roberts A."/>
            <person name="Saif S."/>
            <person name="Shea T."/>
            <person name="Sisk P."/>
            <person name="Sykes S."/>
            <person name="Wortman J."/>
            <person name="Nusbaum C."/>
            <person name="Birren B."/>
        </authorList>
    </citation>
    <scope>NUCLEOTIDE SEQUENCE [LARGE SCALE GENOMIC DNA]</scope>
    <source>
        <strain evidence="1 2">NIPH 900</strain>
    </source>
</reference>
<evidence type="ECO:0008006" key="3">
    <source>
        <dbReference type="Google" id="ProtNLM"/>
    </source>
</evidence>
<dbReference type="InterPro" id="IPR032675">
    <property type="entry name" value="LRR_dom_sf"/>
</dbReference>
<dbReference type="PATRIC" id="fig|1217675.3.peg.83"/>
<dbReference type="RefSeq" id="WP_004811518.1">
    <property type="nucleotide sequence ID" value="NZ_KB849446.1"/>
</dbReference>
<dbReference type="Gene3D" id="3.80.10.10">
    <property type="entry name" value="Ribonuclease Inhibitor"/>
    <property type="match status" value="2"/>
</dbReference>
<dbReference type="Pfam" id="PF13306">
    <property type="entry name" value="LRR_5"/>
    <property type="match status" value="2"/>
</dbReference>
<accession>N8Y548</accession>
<dbReference type="PANTHER" id="PTHR45661:SF3">
    <property type="entry name" value="IG-LIKE DOMAIN-CONTAINING PROTEIN"/>
    <property type="match status" value="1"/>
</dbReference>
<comment type="caution">
    <text evidence="1">The sequence shown here is derived from an EMBL/GenBank/DDBJ whole genome shotgun (WGS) entry which is preliminary data.</text>
</comment>
<dbReference type="InterPro" id="IPR026906">
    <property type="entry name" value="LRR_5"/>
</dbReference>
<proteinExistence type="predicted"/>
<evidence type="ECO:0000313" key="2">
    <source>
        <dbReference type="Proteomes" id="UP000018438"/>
    </source>
</evidence>
<protein>
    <recommendedName>
        <fullName evidence="3">Leucine-rich repeat domain-containing protein</fullName>
    </recommendedName>
</protein>
<sequence>MSVADKIRSLIQIKAQLQTAIKAKGVAVENNTPFSEYPGKISAIAAMNPDNGGFTHTLSASGSMQVTKFIMPKGVTALNTNELPSTVEEVVLPEGFTTLNANAFANYSRLKKVVMPSTLKTIPVSAASVFSGCTALEELNLQYVESLYGLSTFYNAGLKSIDLSSLITPALPGNTFSGCKSLHTVILGQGIKTLDSNCFQDCTALENIDLTNIETIGTSAFRNTNLKRLHLPNCINFSSQALYEMPLLEEVIFSNKLTSLRQTFSNRNALKSLIFPPNFTTFPAGISIISIEAKYLKYVDLGNRLNNIYYNLISPSLPAIEAVRVGNPVPPYSNSTSPPFLIPANMQSIFKIYVPDGSVEAYKMADGWKSMAQYIRPMSEFVMPVL</sequence>
<gene>
    <name evidence="1" type="ORF">F965_00089</name>
</gene>
<dbReference type="AlphaFoldDB" id="N8Y548"/>
<evidence type="ECO:0000313" key="1">
    <source>
        <dbReference type="EMBL" id="ENV14743.1"/>
    </source>
</evidence>
<dbReference type="EMBL" id="APPI01000003">
    <property type="protein sequence ID" value="ENV14743.1"/>
    <property type="molecule type" value="Genomic_DNA"/>
</dbReference>
<dbReference type="HOGENOM" id="CLU_715015_0_0_6"/>
<keyword evidence="2" id="KW-1185">Reference proteome</keyword>
<organism evidence="1 2">
    <name type="scientific">Acinetobacter schindleri NIPH 900</name>
    <dbReference type="NCBI Taxonomy" id="1217675"/>
    <lineage>
        <taxon>Bacteria</taxon>
        <taxon>Pseudomonadati</taxon>
        <taxon>Pseudomonadota</taxon>
        <taxon>Gammaproteobacteria</taxon>
        <taxon>Moraxellales</taxon>
        <taxon>Moraxellaceae</taxon>
        <taxon>Acinetobacter</taxon>
    </lineage>
</organism>
<dbReference type="PANTHER" id="PTHR45661">
    <property type="entry name" value="SURFACE ANTIGEN"/>
    <property type="match status" value="1"/>
</dbReference>